<dbReference type="EMBL" id="UYRU01043258">
    <property type="protein sequence ID" value="VDK81013.1"/>
    <property type="molecule type" value="Genomic_DNA"/>
</dbReference>
<keyword evidence="1" id="KW-0505">Motor protein</keyword>
<dbReference type="GO" id="GO:0005868">
    <property type="term" value="C:cytoplasmic dynein complex"/>
    <property type="evidence" value="ECO:0007669"/>
    <property type="project" value="TreeGrafter"/>
</dbReference>
<comment type="similarity">
    <text evidence="1">Belongs to the dynein light chain family.</text>
</comment>
<dbReference type="PANTHER" id="PTHR11886:SF35">
    <property type="entry name" value="DYNEIN LIGHT CHAIN"/>
    <property type="match status" value="1"/>
</dbReference>
<reference evidence="2 3" key="1">
    <citation type="submission" date="2018-11" db="EMBL/GenBank/DDBJ databases">
        <authorList>
            <consortium name="Pathogen Informatics"/>
        </authorList>
    </citation>
    <scope>NUCLEOTIDE SEQUENCE [LARGE SCALE GENOMIC DNA]</scope>
</reference>
<proteinExistence type="inferred from homology"/>
<dbReference type="Pfam" id="PF01221">
    <property type="entry name" value="Dynein_light"/>
    <property type="match status" value="1"/>
</dbReference>
<dbReference type="GO" id="GO:0045505">
    <property type="term" value="F:dynein intermediate chain binding"/>
    <property type="evidence" value="ECO:0007669"/>
    <property type="project" value="TreeGrafter"/>
</dbReference>
<accession>A0A3P6TDI0</accession>
<dbReference type="GO" id="GO:0007017">
    <property type="term" value="P:microtubule-based process"/>
    <property type="evidence" value="ECO:0007669"/>
    <property type="project" value="InterPro"/>
</dbReference>
<gene>
    <name evidence="2" type="ORF">DILT_LOCUS3177</name>
</gene>
<dbReference type="SUPFAM" id="SSF54648">
    <property type="entry name" value="DLC"/>
    <property type="match status" value="1"/>
</dbReference>
<dbReference type="PANTHER" id="PTHR11886">
    <property type="entry name" value="DYNEIN LIGHT CHAIN"/>
    <property type="match status" value="1"/>
</dbReference>
<organism evidence="2 3">
    <name type="scientific">Dibothriocephalus latus</name>
    <name type="common">Fish tapeworm</name>
    <name type="synonym">Diphyllobothrium latum</name>
    <dbReference type="NCBI Taxonomy" id="60516"/>
    <lineage>
        <taxon>Eukaryota</taxon>
        <taxon>Metazoa</taxon>
        <taxon>Spiralia</taxon>
        <taxon>Lophotrochozoa</taxon>
        <taxon>Platyhelminthes</taxon>
        <taxon>Cestoda</taxon>
        <taxon>Eucestoda</taxon>
        <taxon>Diphyllobothriidea</taxon>
        <taxon>Diphyllobothriidae</taxon>
        <taxon>Dibothriocephalus</taxon>
    </lineage>
</organism>
<comment type="subcellular location">
    <subcellularLocation>
        <location evidence="1">Cytoplasm</location>
        <location evidence="1">Cytoskeleton</location>
    </subcellularLocation>
</comment>
<dbReference type="Proteomes" id="UP000281553">
    <property type="component" value="Unassembled WGS sequence"/>
</dbReference>
<keyword evidence="1" id="KW-0206">Cytoskeleton</keyword>
<evidence type="ECO:0000313" key="3">
    <source>
        <dbReference type="Proteomes" id="UP000281553"/>
    </source>
</evidence>
<keyword evidence="1" id="KW-0243">Dynein</keyword>
<keyword evidence="1" id="KW-0963">Cytoplasm</keyword>
<keyword evidence="1" id="KW-0493">Microtubule</keyword>
<dbReference type="AlphaFoldDB" id="A0A3P6TDI0"/>
<keyword evidence="3" id="KW-1185">Reference proteome</keyword>
<name>A0A3P6TDI0_DIBLA</name>
<dbReference type="SMART" id="SM01375">
    <property type="entry name" value="Dynein_light"/>
    <property type="match status" value="1"/>
</dbReference>
<dbReference type="Gene3D" id="3.30.740.10">
    <property type="entry name" value="Protein Inhibitor Of Neuronal Nitric Oxide Synthase"/>
    <property type="match status" value="1"/>
</dbReference>
<protein>
    <recommendedName>
        <fullName evidence="1">Dynein light chain</fullName>
    </recommendedName>
</protein>
<dbReference type="GO" id="GO:0005874">
    <property type="term" value="C:microtubule"/>
    <property type="evidence" value="ECO:0007669"/>
    <property type="project" value="UniProtKB-KW"/>
</dbReference>
<evidence type="ECO:0000313" key="2">
    <source>
        <dbReference type="EMBL" id="VDK81013.1"/>
    </source>
</evidence>
<evidence type="ECO:0000256" key="1">
    <source>
        <dbReference type="RuleBase" id="RU365010"/>
    </source>
</evidence>
<sequence>MMTDSKSREFEAKILASTMSIELENAVIDISMDALDRSPLEGKCAAHIKKIMDQRYGAAWHCLVGKHFGRSRWGDLVSIRTGVPHKYDFVMFVTLSTQF</sequence>
<dbReference type="InterPro" id="IPR001372">
    <property type="entry name" value="Dynein_light_chain_typ-1/2"/>
</dbReference>
<dbReference type="OrthoDB" id="10568511at2759"/>
<dbReference type="InterPro" id="IPR037177">
    <property type="entry name" value="DLC_sf"/>
</dbReference>